<dbReference type="SUPFAM" id="SSF53639">
    <property type="entry name" value="AraD/HMP-PK domain-like"/>
    <property type="match status" value="1"/>
</dbReference>
<dbReference type="RefSeq" id="WP_079683575.1">
    <property type="nucleotide sequence ID" value="NZ_FUYQ01000014.1"/>
</dbReference>
<gene>
    <name evidence="4" type="ORF">SAMN05660349_02072</name>
</gene>
<reference evidence="5" key="1">
    <citation type="submission" date="2017-02" db="EMBL/GenBank/DDBJ databases">
        <authorList>
            <person name="Varghese N."/>
            <person name="Submissions S."/>
        </authorList>
    </citation>
    <scope>NUCLEOTIDE SEQUENCE [LARGE SCALE GENOMIC DNA]</scope>
    <source>
        <strain evidence="5">DSM 24967</strain>
    </source>
</reference>
<name>A0A1T5CTL6_9BACT</name>
<evidence type="ECO:0000256" key="2">
    <source>
        <dbReference type="ARBA" id="ARBA00023239"/>
    </source>
</evidence>
<dbReference type="Proteomes" id="UP000190852">
    <property type="component" value="Unassembled WGS sequence"/>
</dbReference>
<evidence type="ECO:0000313" key="5">
    <source>
        <dbReference type="Proteomes" id="UP000190852"/>
    </source>
</evidence>
<keyword evidence="2" id="KW-0456">Lyase</keyword>
<dbReference type="InterPro" id="IPR050197">
    <property type="entry name" value="Aldolase_class_II_sugar_metab"/>
</dbReference>
<accession>A0A1T5CTL6</accession>
<dbReference type="AlphaFoldDB" id="A0A1T5CTL6"/>
<evidence type="ECO:0000313" key="4">
    <source>
        <dbReference type="EMBL" id="SKB62764.1"/>
    </source>
</evidence>
<evidence type="ECO:0000259" key="3">
    <source>
        <dbReference type="SMART" id="SM01007"/>
    </source>
</evidence>
<dbReference type="Gene3D" id="3.40.225.10">
    <property type="entry name" value="Class II aldolase/adducin N-terminal domain"/>
    <property type="match status" value="1"/>
</dbReference>
<dbReference type="Pfam" id="PF00596">
    <property type="entry name" value="Aldolase_II"/>
    <property type="match status" value="1"/>
</dbReference>
<dbReference type="PANTHER" id="PTHR22789">
    <property type="entry name" value="FUCULOSE PHOSPHATE ALDOLASE"/>
    <property type="match status" value="1"/>
</dbReference>
<organism evidence="4 5">
    <name type="scientific">Parabacteroides chartae</name>
    <dbReference type="NCBI Taxonomy" id="1037355"/>
    <lineage>
        <taxon>Bacteria</taxon>
        <taxon>Pseudomonadati</taxon>
        <taxon>Bacteroidota</taxon>
        <taxon>Bacteroidia</taxon>
        <taxon>Bacteroidales</taxon>
        <taxon>Tannerellaceae</taxon>
        <taxon>Parabacteroides</taxon>
    </lineage>
</organism>
<proteinExistence type="predicted"/>
<dbReference type="InterPro" id="IPR036409">
    <property type="entry name" value="Aldolase_II/adducin_N_sf"/>
</dbReference>
<dbReference type="EMBL" id="FUYQ01000014">
    <property type="protein sequence ID" value="SKB62764.1"/>
    <property type="molecule type" value="Genomic_DNA"/>
</dbReference>
<dbReference type="SMART" id="SM01007">
    <property type="entry name" value="Aldolase_II"/>
    <property type="match status" value="1"/>
</dbReference>
<keyword evidence="1" id="KW-0479">Metal-binding</keyword>
<dbReference type="PANTHER" id="PTHR22789:SF0">
    <property type="entry name" value="3-OXO-TETRONATE 4-PHOSPHATE DECARBOXYLASE-RELATED"/>
    <property type="match status" value="1"/>
</dbReference>
<evidence type="ECO:0000256" key="1">
    <source>
        <dbReference type="ARBA" id="ARBA00022723"/>
    </source>
</evidence>
<sequence>MITNEHVEKFVEQARRYGKERWMLCSSGDLSWRIGNEMLVSGTGSWLRDLKKDKVAICRMMDRQCINGVKPSMEFDFHAGVYRNRQDVNVVLHFQSEFATAVACMKNKPTNFNVVAEIPCKLGRTIPILPSMRPGSSALAKAVVDAMVNHDAVLLASHGQVVCGRDFDDVFEKAAFFEFACRIIVLSGGNYDVLTEAEIDELEYYKFCRGGDM</sequence>
<dbReference type="GO" id="GO:0019323">
    <property type="term" value="P:pentose catabolic process"/>
    <property type="evidence" value="ECO:0007669"/>
    <property type="project" value="TreeGrafter"/>
</dbReference>
<dbReference type="GO" id="GO:0016832">
    <property type="term" value="F:aldehyde-lyase activity"/>
    <property type="evidence" value="ECO:0007669"/>
    <property type="project" value="TreeGrafter"/>
</dbReference>
<keyword evidence="5" id="KW-1185">Reference proteome</keyword>
<protein>
    <submittedName>
        <fullName evidence="4">Ribulose-5-phosphate 4-epimerase/Fuculose-1-phosphate aldolase</fullName>
    </submittedName>
</protein>
<dbReference type="GO" id="GO:0005829">
    <property type="term" value="C:cytosol"/>
    <property type="evidence" value="ECO:0007669"/>
    <property type="project" value="TreeGrafter"/>
</dbReference>
<dbReference type="InterPro" id="IPR001303">
    <property type="entry name" value="Aldolase_II/adducin_N"/>
</dbReference>
<dbReference type="GO" id="GO:0046872">
    <property type="term" value="F:metal ion binding"/>
    <property type="evidence" value="ECO:0007669"/>
    <property type="project" value="UniProtKB-KW"/>
</dbReference>
<feature type="domain" description="Class II aldolase/adducin N-terminal" evidence="3">
    <location>
        <begin position="8"/>
        <end position="185"/>
    </location>
</feature>